<dbReference type="EMBL" id="CP146069">
    <property type="protein sequence ID" value="WWR47583.1"/>
    <property type="molecule type" value="Genomic_DNA"/>
</dbReference>
<feature type="domain" description="Beta-lactamase-related" evidence="1">
    <location>
        <begin position="68"/>
        <end position="341"/>
    </location>
</feature>
<name>A0ABZ2HPN3_9RHOB</name>
<reference evidence="2 3" key="1">
    <citation type="submission" date="2023-10" db="EMBL/GenBank/DDBJ databases">
        <title>Roseovarius strain S88 nov., isolated from a marine algae.</title>
        <authorList>
            <person name="Lee M.W."/>
            <person name="Lee J.K."/>
            <person name="Kim J.M."/>
            <person name="Choi D.G."/>
            <person name="Baek J.H."/>
            <person name="Bayburt H."/>
            <person name="Jung J.J."/>
            <person name="Han D.M."/>
            <person name="Jeon C.O."/>
        </authorList>
    </citation>
    <scope>NUCLEOTIDE SEQUENCE [LARGE SCALE GENOMIC DNA]</scope>
    <source>
        <strain evidence="2 3">S88</strain>
    </source>
</reference>
<dbReference type="Pfam" id="PF00144">
    <property type="entry name" value="Beta-lactamase"/>
    <property type="match status" value="1"/>
</dbReference>
<dbReference type="Gene3D" id="3.40.710.10">
    <property type="entry name" value="DD-peptidase/beta-lactamase superfamily"/>
    <property type="match status" value="1"/>
</dbReference>
<evidence type="ECO:0000259" key="1">
    <source>
        <dbReference type="Pfam" id="PF00144"/>
    </source>
</evidence>
<dbReference type="PANTHER" id="PTHR43283:SF14">
    <property type="entry name" value="BLL8153 PROTEIN"/>
    <property type="match status" value="1"/>
</dbReference>
<dbReference type="InterPro" id="IPR050789">
    <property type="entry name" value="Diverse_Enzym_Activities"/>
</dbReference>
<proteinExistence type="predicted"/>
<dbReference type="Proteomes" id="UP001364156">
    <property type="component" value="Chromosome"/>
</dbReference>
<keyword evidence="3" id="KW-1185">Reference proteome</keyword>
<accession>A0ABZ2HPN3</accession>
<protein>
    <submittedName>
        <fullName evidence="2">Serine hydrolase</fullName>
        <ecNumber evidence="2">3.-.-.-</ecNumber>
    </submittedName>
</protein>
<dbReference type="SUPFAM" id="SSF56601">
    <property type="entry name" value="beta-lactamase/transpeptidase-like"/>
    <property type="match status" value="1"/>
</dbReference>
<evidence type="ECO:0000313" key="3">
    <source>
        <dbReference type="Proteomes" id="UP001364156"/>
    </source>
</evidence>
<evidence type="ECO:0000313" key="2">
    <source>
        <dbReference type="EMBL" id="WWR47583.1"/>
    </source>
</evidence>
<dbReference type="PANTHER" id="PTHR43283">
    <property type="entry name" value="BETA-LACTAMASE-RELATED"/>
    <property type="match status" value="1"/>
</dbReference>
<sequence length="362" mass="39780">MREEIYRLVAVNTLFEEDKIVKNFSSLNQAFRSQPVARGDMPVSALPKGPALALNDDVTAWIEERAVTSFLVLHKGQIVHESYHLDTMEDDLRIGWALSKPYVSALTGILLDEGAIGSLDDTVVQYLPALKGTAYDGAKIVDLLQMTSGVAFNEDYLDYESDINRMGRELALGGTMDDFAASLFDKRGAPGDDWLYVSIDAHVLSMVLRAATGKTMTELLSEKLIEPMGLETEPYVLADSGGIAFAPGGLNKTTRDFGRFGLMYAQMGQLTDIQVVPKDWVALSTTPQAPTSPGELGYGFHWWVPPNAEPGQFMAHGIYGQYIYVDQTKDLVIVATAADRKFYEAGTHEANLSVFYKIADTL</sequence>
<dbReference type="InterPro" id="IPR001466">
    <property type="entry name" value="Beta-lactam-related"/>
</dbReference>
<dbReference type="EC" id="3.-.-.-" evidence="2"/>
<dbReference type="InterPro" id="IPR012338">
    <property type="entry name" value="Beta-lactam/transpept-like"/>
</dbReference>
<keyword evidence="2" id="KW-0378">Hydrolase</keyword>
<gene>
    <name evidence="2" type="ORF">RZ517_05260</name>
</gene>
<dbReference type="GO" id="GO:0016787">
    <property type="term" value="F:hydrolase activity"/>
    <property type="evidence" value="ECO:0007669"/>
    <property type="project" value="UniProtKB-KW"/>
</dbReference>
<organism evidence="2 3">
    <name type="scientific">Roseovarius phycicola</name>
    <dbReference type="NCBI Taxonomy" id="3080976"/>
    <lineage>
        <taxon>Bacteria</taxon>
        <taxon>Pseudomonadati</taxon>
        <taxon>Pseudomonadota</taxon>
        <taxon>Alphaproteobacteria</taxon>
        <taxon>Rhodobacterales</taxon>
        <taxon>Roseobacteraceae</taxon>
        <taxon>Roseovarius</taxon>
    </lineage>
</organism>